<dbReference type="PANTHER" id="PTHR10366:SF564">
    <property type="entry name" value="STEROL-4-ALPHA-CARBOXYLATE 3-DEHYDROGENASE, DECARBOXYLATING"/>
    <property type="match status" value="1"/>
</dbReference>
<dbReference type="Gene3D" id="3.40.50.720">
    <property type="entry name" value="NAD(P)-binding Rossmann-like Domain"/>
    <property type="match status" value="1"/>
</dbReference>
<proteinExistence type="inferred from homology"/>
<dbReference type="OrthoDB" id="2735536at2759"/>
<dbReference type="GO" id="GO:0016616">
    <property type="term" value="F:oxidoreductase activity, acting on the CH-OH group of donors, NAD or NADP as acceptor"/>
    <property type="evidence" value="ECO:0007669"/>
    <property type="project" value="TreeGrafter"/>
</dbReference>
<organism evidence="5 6">
    <name type="scientific">Amanita muscaria (strain Koide BX008)</name>
    <dbReference type="NCBI Taxonomy" id="946122"/>
    <lineage>
        <taxon>Eukaryota</taxon>
        <taxon>Fungi</taxon>
        <taxon>Dikarya</taxon>
        <taxon>Basidiomycota</taxon>
        <taxon>Agaricomycotina</taxon>
        <taxon>Agaricomycetes</taxon>
        <taxon>Agaricomycetidae</taxon>
        <taxon>Agaricales</taxon>
        <taxon>Pluteineae</taxon>
        <taxon>Amanitaceae</taxon>
        <taxon>Amanita</taxon>
    </lineage>
</organism>
<dbReference type="PANTHER" id="PTHR10366">
    <property type="entry name" value="NAD DEPENDENT EPIMERASE/DEHYDRATASE"/>
    <property type="match status" value="1"/>
</dbReference>
<feature type="region of interest" description="Disordered" evidence="3">
    <location>
        <begin position="293"/>
        <end position="316"/>
    </location>
</feature>
<dbReference type="AlphaFoldDB" id="A0A0C2T2Q7"/>
<dbReference type="Proteomes" id="UP000054549">
    <property type="component" value="Unassembled WGS sequence"/>
</dbReference>
<name>A0A0C2T2Q7_AMAMK</name>
<evidence type="ECO:0000313" key="5">
    <source>
        <dbReference type="EMBL" id="KIL60769.1"/>
    </source>
</evidence>
<evidence type="ECO:0000256" key="2">
    <source>
        <dbReference type="ARBA" id="ARBA00023445"/>
    </source>
</evidence>
<feature type="domain" description="NAD-dependent epimerase/dehydratase" evidence="4">
    <location>
        <begin position="10"/>
        <end position="264"/>
    </location>
</feature>
<evidence type="ECO:0000256" key="1">
    <source>
        <dbReference type="ARBA" id="ARBA00023002"/>
    </source>
</evidence>
<dbReference type="InterPro" id="IPR001509">
    <property type="entry name" value="Epimerase_deHydtase"/>
</dbReference>
<dbReference type="EMBL" id="KN818293">
    <property type="protein sequence ID" value="KIL60769.1"/>
    <property type="molecule type" value="Genomic_DNA"/>
</dbReference>
<dbReference type="InterPro" id="IPR036291">
    <property type="entry name" value="NAD(P)-bd_dom_sf"/>
</dbReference>
<evidence type="ECO:0000256" key="3">
    <source>
        <dbReference type="SAM" id="MobiDB-lite"/>
    </source>
</evidence>
<comment type="similarity">
    <text evidence="2">Belongs to the NAD(P)-dependent epimerase/dehydratase family. Dihydroflavonol-4-reductase subfamily.</text>
</comment>
<evidence type="ECO:0000259" key="4">
    <source>
        <dbReference type="Pfam" id="PF01370"/>
    </source>
</evidence>
<protein>
    <recommendedName>
        <fullName evidence="4">NAD-dependent epimerase/dehydratase domain-containing protein</fullName>
    </recommendedName>
</protein>
<sequence>MHTIQPGSKVLVTGANGYISVWLIETLLEQGYQVRGTVRSLERSSFLRNTFKSYVDKLELVAVEDITQDGAFDEAVKGMNAIVHLASPVTPNADDPKDIIDPAKKGTTGILKSALHHAPDCRRIIIVSSLAAVFHDTDKPIKIDDKDWNTEAIERVDDLGRNASGFDKYAAAKTLAEKAAWEFYENHKAQAKWDMVFIHPPYVFGPTLVPHSSPSELNMSLKYWYDAVVDREGSQKSLMEPSKPWVDVRDLAKAIAKALVVEGAGDERILVIAGRPSVWQTWLDTVNNLSPSPIPSHAPGTDKALPKGSAEGKNAPHLIDYDTSIAENVLGLKYISMEESARDTLADFERRGW</sequence>
<keyword evidence="1" id="KW-0560">Oxidoreductase</keyword>
<gene>
    <name evidence="5" type="ORF">M378DRAFT_13913</name>
</gene>
<reference evidence="5 6" key="1">
    <citation type="submission" date="2014-04" db="EMBL/GenBank/DDBJ databases">
        <title>Evolutionary Origins and Diversification of the Mycorrhizal Mutualists.</title>
        <authorList>
            <consortium name="DOE Joint Genome Institute"/>
            <consortium name="Mycorrhizal Genomics Consortium"/>
            <person name="Kohler A."/>
            <person name="Kuo A."/>
            <person name="Nagy L.G."/>
            <person name="Floudas D."/>
            <person name="Copeland A."/>
            <person name="Barry K.W."/>
            <person name="Cichocki N."/>
            <person name="Veneault-Fourrey C."/>
            <person name="LaButti K."/>
            <person name="Lindquist E.A."/>
            <person name="Lipzen A."/>
            <person name="Lundell T."/>
            <person name="Morin E."/>
            <person name="Murat C."/>
            <person name="Riley R."/>
            <person name="Ohm R."/>
            <person name="Sun H."/>
            <person name="Tunlid A."/>
            <person name="Henrissat B."/>
            <person name="Grigoriev I.V."/>
            <person name="Hibbett D.S."/>
            <person name="Martin F."/>
        </authorList>
    </citation>
    <scope>NUCLEOTIDE SEQUENCE [LARGE SCALE GENOMIC DNA]</scope>
    <source>
        <strain evidence="5 6">Koide BX008</strain>
    </source>
</reference>
<keyword evidence="6" id="KW-1185">Reference proteome</keyword>
<accession>A0A0C2T2Q7</accession>
<evidence type="ECO:0000313" key="6">
    <source>
        <dbReference type="Proteomes" id="UP000054549"/>
    </source>
</evidence>
<dbReference type="FunCoup" id="A0A0C2T2Q7">
    <property type="interactions" value="63"/>
</dbReference>
<dbReference type="Pfam" id="PF01370">
    <property type="entry name" value="Epimerase"/>
    <property type="match status" value="1"/>
</dbReference>
<dbReference type="STRING" id="946122.A0A0C2T2Q7"/>
<dbReference type="InParanoid" id="A0A0C2T2Q7"/>
<dbReference type="SUPFAM" id="SSF51735">
    <property type="entry name" value="NAD(P)-binding Rossmann-fold domains"/>
    <property type="match status" value="1"/>
</dbReference>
<dbReference type="InterPro" id="IPR050425">
    <property type="entry name" value="NAD(P)_dehydrat-like"/>
</dbReference>
<dbReference type="HOGENOM" id="CLU_007383_9_2_1"/>